<dbReference type="SMART" id="SM00822">
    <property type="entry name" value="PKS_KR"/>
    <property type="match status" value="1"/>
</dbReference>
<dbReference type="Gene3D" id="3.40.50.720">
    <property type="entry name" value="NAD(P)-binding Rossmann-like Domain"/>
    <property type="match status" value="1"/>
</dbReference>
<dbReference type="RefSeq" id="WP_124084721.1">
    <property type="nucleotide sequence ID" value="NZ_UXAW01000032.1"/>
</dbReference>
<reference evidence="5 6" key="1">
    <citation type="submission" date="2018-11" db="EMBL/GenBank/DDBJ databases">
        <authorList>
            <person name="Criscuolo A."/>
        </authorList>
    </citation>
    <scope>NUCLEOTIDE SEQUENCE [LARGE SCALE GENOMIC DNA]</scope>
    <source>
        <strain evidence="5">ACIP111625</strain>
    </source>
</reference>
<dbReference type="SUPFAM" id="SSF51735">
    <property type="entry name" value="NAD(P)-binding Rossmann-fold domains"/>
    <property type="match status" value="1"/>
</dbReference>
<dbReference type="InterPro" id="IPR002347">
    <property type="entry name" value="SDR_fam"/>
</dbReference>
<accession>A0A3P5W8Y5</accession>
<dbReference type="EMBL" id="UXAW01000032">
    <property type="protein sequence ID" value="VDC19893.1"/>
    <property type="molecule type" value="Genomic_DNA"/>
</dbReference>
<comment type="similarity">
    <text evidence="1 3">Belongs to the short-chain dehydrogenases/reductases (SDR) family.</text>
</comment>
<dbReference type="PRINTS" id="PR00080">
    <property type="entry name" value="SDRFAMILY"/>
</dbReference>
<dbReference type="GO" id="GO:0016491">
    <property type="term" value="F:oxidoreductase activity"/>
    <property type="evidence" value="ECO:0007669"/>
    <property type="project" value="UniProtKB-KW"/>
</dbReference>
<keyword evidence="6" id="KW-1185">Reference proteome</keyword>
<dbReference type="InterPro" id="IPR036291">
    <property type="entry name" value="NAD(P)-bd_dom_sf"/>
</dbReference>
<evidence type="ECO:0000313" key="5">
    <source>
        <dbReference type="EMBL" id="VDC19893.1"/>
    </source>
</evidence>
<dbReference type="PRINTS" id="PR00081">
    <property type="entry name" value="GDHRDH"/>
</dbReference>
<evidence type="ECO:0000256" key="3">
    <source>
        <dbReference type="RuleBase" id="RU000363"/>
    </source>
</evidence>
<gene>
    <name evidence="5" type="primary">lvr</name>
    <name evidence="5" type="ORF">XINFAN_00280</name>
</gene>
<dbReference type="InterPro" id="IPR020904">
    <property type="entry name" value="Sc_DH/Rdtase_CS"/>
</dbReference>
<dbReference type="PANTHER" id="PTHR43658">
    <property type="entry name" value="SHORT-CHAIN DEHYDROGENASE/REDUCTASE"/>
    <property type="match status" value="1"/>
</dbReference>
<organism evidence="5 6">
    <name type="scientific">Pseudogemmobacter humi</name>
    <dbReference type="NCBI Taxonomy" id="2483812"/>
    <lineage>
        <taxon>Bacteria</taxon>
        <taxon>Pseudomonadati</taxon>
        <taxon>Pseudomonadota</taxon>
        <taxon>Alphaproteobacteria</taxon>
        <taxon>Rhodobacterales</taxon>
        <taxon>Paracoccaceae</taxon>
        <taxon>Pseudogemmobacter</taxon>
    </lineage>
</organism>
<keyword evidence="2 5" id="KW-0560">Oxidoreductase</keyword>
<dbReference type="EC" id="1.1.1.-" evidence="5"/>
<evidence type="ECO:0000259" key="4">
    <source>
        <dbReference type="SMART" id="SM00822"/>
    </source>
</evidence>
<dbReference type="FunFam" id="3.40.50.720:FF:000215">
    <property type="entry name" value="3-hydroxyacyl-CoA dehydrogenase type-2"/>
    <property type="match status" value="1"/>
</dbReference>
<evidence type="ECO:0000313" key="6">
    <source>
        <dbReference type="Proteomes" id="UP000277498"/>
    </source>
</evidence>
<proteinExistence type="inferred from homology"/>
<dbReference type="PANTHER" id="PTHR43658:SF8">
    <property type="entry name" value="17-BETA-HYDROXYSTEROID DEHYDROGENASE 14-RELATED"/>
    <property type="match status" value="1"/>
</dbReference>
<dbReference type="Pfam" id="PF00106">
    <property type="entry name" value="adh_short"/>
    <property type="match status" value="1"/>
</dbReference>
<sequence>MQIGDRVFLVTGAGSGLGAAVAGMVTAGGGRAVLIDLNAEAGQAMQDRLGKAALFHRADVTSEADGRASIAAALAAFGRIDGLVNCAGVAPGEKILGREGPHRLDSFARAVTINLVGTFNMLRLAAEAMARQPAAPGEDRGVIVNTASIAAQDGQIGQAAYAASKGGVAALTLPAARELARHGIRVVTIAPGIFATPMMAGMPQDVQDALGASVPFPPRLGQPQEYAALVRHIVENQMLNGEVIRLDGALRMAPR</sequence>
<protein>
    <submittedName>
        <fullName evidence="5">Levodione reductase</fullName>
        <ecNumber evidence="5">1.1.1.-</ecNumber>
    </submittedName>
</protein>
<name>A0A3P5W8Y5_9RHOB</name>
<dbReference type="Proteomes" id="UP000277498">
    <property type="component" value="Unassembled WGS sequence"/>
</dbReference>
<evidence type="ECO:0000256" key="2">
    <source>
        <dbReference type="ARBA" id="ARBA00023002"/>
    </source>
</evidence>
<feature type="domain" description="Ketoreductase" evidence="4">
    <location>
        <begin position="6"/>
        <end position="192"/>
    </location>
</feature>
<dbReference type="AlphaFoldDB" id="A0A3P5W8Y5"/>
<dbReference type="PROSITE" id="PS00061">
    <property type="entry name" value="ADH_SHORT"/>
    <property type="match status" value="1"/>
</dbReference>
<evidence type="ECO:0000256" key="1">
    <source>
        <dbReference type="ARBA" id="ARBA00006484"/>
    </source>
</evidence>
<dbReference type="OrthoDB" id="9795647at2"/>
<dbReference type="InterPro" id="IPR057326">
    <property type="entry name" value="KR_dom"/>
</dbReference>